<evidence type="ECO:0000256" key="3">
    <source>
        <dbReference type="ARBA" id="ARBA00022719"/>
    </source>
</evidence>
<dbReference type="GO" id="GO:0070224">
    <property type="term" value="F:sulfide:quinone oxidoreductase activity"/>
    <property type="evidence" value="ECO:0007669"/>
    <property type="project" value="TreeGrafter"/>
</dbReference>
<comment type="cofactor">
    <cofactor evidence="1">
        <name>FAD</name>
        <dbReference type="ChEBI" id="CHEBI:57692"/>
    </cofactor>
</comment>
<dbReference type="GO" id="GO:0048038">
    <property type="term" value="F:quinone binding"/>
    <property type="evidence" value="ECO:0007669"/>
    <property type="project" value="UniProtKB-KW"/>
</dbReference>
<dbReference type="InterPro" id="IPR015904">
    <property type="entry name" value="Sulphide_quinone_reductase"/>
</dbReference>
<feature type="compositionally biased region" description="Polar residues" evidence="7">
    <location>
        <begin position="7"/>
        <end position="22"/>
    </location>
</feature>
<sequence>MAHHTQPAGQNNTPNEASADSNKQHQIVIVGGGAAGITVAAQLLKHSRSLDVAIIEPSDKHHYQPGWTLVGGGVAPLSTYTRDEQAVLPEGVTWIQARVAQLDPDQNRVITEDGRAIAYDYLVVCPGIQIDWHLIKGLEDALGKHGVTSNYSKESVSYTWEAIKNFKGGTAIFTQPATPIKCGGAPQKIMYMADDTFKGKSSVGINTKVAFCTAAPSMFPVPEYSAALNQVVKRRNIITKFQHNLKEIKADTQEAVFDVTTDNGVEEVSLHYDMIHVTPPMSAPDFIKQSPLAIAGAGGWVDVDKETLQHARYPNVFSLGDASSLPTSKTAAAVRKEAPVAVQNLLSLMQSQPLTARYDGYTCCPLITGYNSLIMAEFLYGGKLAPSFPLDPTQERYSMYLAKVHVLPWLYWNRMLKGAGFEADMLKPINQLVHS</sequence>
<dbReference type="Gene3D" id="3.50.50.60">
    <property type="entry name" value="FAD/NAD(P)-binding domain"/>
    <property type="match status" value="2"/>
</dbReference>
<dbReference type="InterPro" id="IPR036188">
    <property type="entry name" value="FAD/NAD-bd_sf"/>
</dbReference>
<dbReference type="Pfam" id="PF07992">
    <property type="entry name" value="Pyr_redox_2"/>
    <property type="match status" value="1"/>
</dbReference>
<feature type="domain" description="FAD/NAD(P)-binding" evidence="8">
    <location>
        <begin position="26"/>
        <end position="144"/>
    </location>
</feature>
<dbReference type="SUPFAM" id="SSF51905">
    <property type="entry name" value="FAD/NAD(P)-binding domain"/>
    <property type="match status" value="2"/>
</dbReference>
<dbReference type="EMBL" id="DSRU01000378">
    <property type="protein sequence ID" value="HFN01167.1"/>
    <property type="molecule type" value="Genomic_DNA"/>
</dbReference>
<keyword evidence="6" id="KW-0560">Oxidoreductase</keyword>
<dbReference type="PANTHER" id="PTHR10632:SF2">
    <property type="entry name" value="SULFIDE:QUINONE OXIDOREDUCTASE, MITOCHONDRIAL"/>
    <property type="match status" value="1"/>
</dbReference>
<name>A0A7C3KHR3_9CYAN</name>
<dbReference type="FunFam" id="3.50.50.60:FF:000034">
    <property type="entry name" value="sulfide:quinone oxidoreductase, mitochondrial"/>
    <property type="match status" value="1"/>
</dbReference>
<keyword evidence="2" id="KW-0285">Flavoprotein</keyword>
<reference evidence="9" key="1">
    <citation type="journal article" date="2020" name="mSystems">
        <title>Genome- and Community-Level Interaction Insights into Carbon Utilization and Element Cycling Functions of Hydrothermarchaeota in Hydrothermal Sediment.</title>
        <authorList>
            <person name="Zhou Z."/>
            <person name="Liu Y."/>
            <person name="Xu W."/>
            <person name="Pan J."/>
            <person name="Luo Z.H."/>
            <person name="Li M."/>
        </authorList>
    </citation>
    <scope>NUCLEOTIDE SEQUENCE [LARGE SCALE GENOMIC DNA]</scope>
    <source>
        <strain evidence="9">SpSt-418</strain>
    </source>
</reference>
<accession>A0A7C3KHR3</accession>
<evidence type="ECO:0000256" key="7">
    <source>
        <dbReference type="SAM" id="MobiDB-lite"/>
    </source>
</evidence>
<comment type="caution">
    <text evidence="9">The sequence shown here is derived from an EMBL/GenBank/DDBJ whole genome shotgun (WGS) entry which is preliminary data.</text>
</comment>
<dbReference type="PANTHER" id="PTHR10632">
    <property type="entry name" value="SULFIDE:QUINONE OXIDOREDUCTASE"/>
    <property type="match status" value="1"/>
</dbReference>
<feature type="region of interest" description="Disordered" evidence="7">
    <location>
        <begin position="1"/>
        <end position="22"/>
    </location>
</feature>
<dbReference type="AlphaFoldDB" id="A0A7C3KHR3"/>
<evidence type="ECO:0000256" key="2">
    <source>
        <dbReference type="ARBA" id="ARBA00022630"/>
    </source>
</evidence>
<evidence type="ECO:0000313" key="9">
    <source>
        <dbReference type="EMBL" id="HFN01167.1"/>
    </source>
</evidence>
<evidence type="ECO:0000256" key="4">
    <source>
        <dbReference type="ARBA" id="ARBA00022827"/>
    </source>
</evidence>
<gene>
    <name evidence="9" type="ORF">ENR64_26135</name>
</gene>
<keyword evidence="3" id="KW-0874">Quinone</keyword>
<keyword evidence="4" id="KW-0274">FAD</keyword>
<evidence type="ECO:0000256" key="6">
    <source>
        <dbReference type="ARBA" id="ARBA00023002"/>
    </source>
</evidence>
<evidence type="ECO:0000256" key="1">
    <source>
        <dbReference type="ARBA" id="ARBA00001974"/>
    </source>
</evidence>
<protein>
    <submittedName>
        <fullName evidence="9">NAD(P)/FAD-dependent oxidoreductase</fullName>
    </submittedName>
</protein>
<proteinExistence type="predicted"/>
<dbReference type="InterPro" id="IPR023753">
    <property type="entry name" value="FAD/NAD-binding_dom"/>
</dbReference>
<evidence type="ECO:0000256" key="5">
    <source>
        <dbReference type="ARBA" id="ARBA00022946"/>
    </source>
</evidence>
<dbReference type="GO" id="GO:0070221">
    <property type="term" value="P:sulfide oxidation, using sulfide:quinone oxidoreductase"/>
    <property type="evidence" value="ECO:0007669"/>
    <property type="project" value="TreeGrafter"/>
</dbReference>
<keyword evidence="5" id="KW-0809">Transit peptide</keyword>
<organism evidence="9">
    <name type="scientific">Oscillatoriales cyanobacterium SpSt-418</name>
    <dbReference type="NCBI Taxonomy" id="2282169"/>
    <lineage>
        <taxon>Bacteria</taxon>
        <taxon>Bacillati</taxon>
        <taxon>Cyanobacteriota</taxon>
        <taxon>Cyanophyceae</taxon>
        <taxon>Oscillatoriophycideae</taxon>
        <taxon>Oscillatoriales</taxon>
    </lineage>
</organism>
<evidence type="ECO:0000259" key="8">
    <source>
        <dbReference type="Pfam" id="PF07992"/>
    </source>
</evidence>
<dbReference type="GO" id="GO:0071949">
    <property type="term" value="F:FAD binding"/>
    <property type="evidence" value="ECO:0007669"/>
    <property type="project" value="TreeGrafter"/>
</dbReference>